<comment type="similarity">
    <text evidence="1">Belongs to the NodU/CmcH family.</text>
</comment>
<gene>
    <name evidence="4" type="ORF">EYG76_02735</name>
</gene>
<dbReference type="InterPro" id="IPR038152">
    <property type="entry name" value="Carbam_trans_C_sf"/>
</dbReference>
<evidence type="ECO:0008006" key="6">
    <source>
        <dbReference type="Google" id="ProtNLM"/>
    </source>
</evidence>
<dbReference type="Pfam" id="PF16861">
    <property type="entry name" value="Carbam_trans_C"/>
    <property type="match status" value="1"/>
</dbReference>
<feature type="domain" description="Carbamoyltransferase" evidence="2">
    <location>
        <begin position="75"/>
        <end position="302"/>
    </location>
</feature>
<comment type="caution">
    <text evidence="4">The sequence shown here is derived from an EMBL/GenBank/DDBJ whole genome shotgun (WGS) entry which is preliminary data.</text>
</comment>
<sequence length="530" mass="60474">MILGIHDGHNSSASLITDNIIKYSLSEERFTRKKNQRSFPNNSIEYILNELNNNDKKEKENINIIAVGGLFRRGKRLKYLKTFQKKMNIPMLYFNHHLCHASLYNLSDFKECLVITMDGGGDGLSSTVSIGNKKGLEIIAQSDTLDSLGDFYASITEVLGFKPMEDEGKVMSLSSYECGGEVDIDIKVIDYDSNIKSFKNYLGVIGHESTKALRNIFHLCNINLNSVDFRTKVLISKYAQKTLENTVLKMIEDFSNETGIDKIVFSGGVAQNVLLNKKIGENYDLYVPPFMGDEGLSVGSALLIRERSNKNKIKNKKINLKNTYLGYEILNKNVETLIENNLLKNYKVNFIEDKDIPEVIGNYLINNGIVCLCRGKMEFGPRALGNRSIIALPNKENKERINKYLKRDSFMPFAPTILYEYMEDYLISPKYNPFMTTLFDVNKNNIEIIRGVVHVDNTTRAQILKREFNNLYYDIINYLYDSIDLPVVLNTSFNIHGEPIVCNELDGIKSFKFVGDVLLLGNWLIEKINY</sequence>
<dbReference type="EMBL" id="DQSV01000053">
    <property type="protein sequence ID" value="HIP17204.1"/>
    <property type="molecule type" value="Genomic_DNA"/>
</dbReference>
<proteinExistence type="inferred from homology"/>
<dbReference type="InterPro" id="IPR031730">
    <property type="entry name" value="Carbam_trans_C"/>
</dbReference>
<dbReference type="SUPFAM" id="SSF53067">
    <property type="entry name" value="Actin-like ATPase domain"/>
    <property type="match status" value="1"/>
</dbReference>
<evidence type="ECO:0000313" key="4">
    <source>
        <dbReference type="EMBL" id="HIP17204.1"/>
    </source>
</evidence>
<reference evidence="4" key="1">
    <citation type="journal article" date="2020" name="ISME J.">
        <title>Gammaproteobacteria mediating utilization of methyl-, sulfur- and petroleum organic compounds in deep ocean hydrothermal plumes.</title>
        <authorList>
            <person name="Zhou Z."/>
            <person name="Liu Y."/>
            <person name="Pan J."/>
            <person name="Cron B.R."/>
            <person name="Toner B.M."/>
            <person name="Anantharaman K."/>
            <person name="Breier J.A."/>
            <person name="Dick G.J."/>
            <person name="Li M."/>
        </authorList>
    </citation>
    <scope>NUCLEOTIDE SEQUENCE</scope>
    <source>
        <strain evidence="4">SZUA-1385</strain>
    </source>
</reference>
<evidence type="ECO:0000256" key="1">
    <source>
        <dbReference type="ARBA" id="ARBA00006129"/>
    </source>
</evidence>
<dbReference type="PANTHER" id="PTHR34847">
    <property type="entry name" value="NODULATION PROTEIN U"/>
    <property type="match status" value="1"/>
</dbReference>
<dbReference type="AlphaFoldDB" id="A0A832YT83"/>
<dbReference type="PANTHER" id="PTHR34847:SF1">
    <property type="entry name" value="NODULATION PROTEIN U"/>
    <property type="match status" value="1"/>
</dbReference>
<organism evidence="4 5">
    <name type="scientific">Methanothermococcus okinawensis</name>
    <dbReference type="NCBI Taxonomy" id="155863"/>
    <lineage>
        <taxon>Archaea</taxon>
        <taxon>Methanobacteriati</taxon>
        <taxon>Methanobacteriota</taxon>
        <taxon>Methanomada group</taxon>
        <taxon>Methanococci</taxon>
        <taxon>Methanococcales</taxon>
        <taxon>Methanococcaceae</taxon>
        <taxon>Methanothermococcus</taxon>
    </lineage>
</organism>
<dbReference type="Proteomes" id="UP000605144">
    <property type="component" value="Unassembled WGS sequence"/>
</dbReference>
<accession>A0A832YT83</accession>
<dbReference type="GO" id="GO:0003824">
    <property type="term" value="F:catalytic activity"/>
    <property type="evidence" value="ECO:0007669"/>
    <property type="project" value="InterPro"/>
</dbReference>
<evidence type="ECO:0000313" key="5">
    <source>
        <dbReference type="Proteomes" id="UP000605144"/>
    </source>
</evidence>
<name>A0A832YT83_9EURY</name>
<evidence type="ECO:0000259" key="3">
    <source>
        <dbReference type="Pfam" id="PF16861"/>
    </source>
</evidence>
<dbReference type="Gene3D" id="3.90.870.20">
    <property type="entry name" value="Carbamoyltransferase, C-terminal domain"/>
    <property type="match status" value="1"/>
</dbReference>
<protein>
    <recommendedName>
        <fullName evidence="6">Carbamoyltransferase</fullName>
    </recommendedName>
</protein>
<dbReference type="InterPro" id="IPR043129">
    <property type="entry name" value="ATPase_NBD"/>
</dbReference>
<dbReference type="InterPro" id="IPR003696">
    <property type="entry name" value="Carbtransf_dom"/>
</dbReference>
<dbReference type="Pfam" id="PF02543">
    <property type="entry name" value="Carbam_trans_N"/>
    <property type="match status" value="1"/>
</dbReference>
<feature type="domain" description="Carbamoyltransferase C-terminal" evidence="3">
    <location>
        <begin position="363"/>
        <end position="527"/>
    </location>
</feature>
<dbReference type="InterPro" id="IPR051338">
    <property type="entry name" value="NodU/CmcH_Carbamoyltrnsfr"/>
</dbReference>
<dbReference type="CDD" id="cd24100">
    <property type="entry name" value="ASKHA_NBD_MJ1051-like_N"/>
    <property type="match status" value="1"/>
</dbReference>
<evidence type="ECO:0000259" key="2">
    <source>
        <dbReference type="Pfam" id="PF02543"/>
    </source>
</evidence>
<dbReference type="Gene3D" id="3.30.420.40">
    <property type="match status" value="2"/>
</dbReference>